<dbReference type="AlphaFoldDB" id="A0A6L2LKG6"/>
<feature type="region of interest" description="Disordered" evidence="1">
    <location>
        <begin position="486"/>
        <end position="576"/>
    </location>
</feature>
<protein>
    <submittedName>
        <fullName evidence="2">Uncharacterized protein</fullName>
    </submittedName>
</protein>
<feature type="compositionally biased region" description="Basic and acidic residues" evidence="1">
    <location>
        <begin position="522"/>
        <end position="531"/>
    </location>
</feature>
<comment type="caution">
    <text evidence="2">The sequence shown here is derived from an EMBL/GenBank/DDBJ whole genome shotgun (WGS) entry which is preliminary data.</text>
</comment>
<feature type="compositionally biased region" description="Acidic residues" evidence="1">
    <location>
        <begin position="532"/>
        <end position="545"/>
    </location>
</feature>
<feature type="compositionally biased region" description="Basic and acidic residues" evidence="1">
    <location>
        <begin position="561"/>
        <end position="576"/>
    </location>
</feature>
<gene>
    <name evidence="2" type="ORF">Tci_034251</name>
</gene>
<feature type="region of interest" description="Disordered" evidence="1">
    <location>
        <begin position="1"/>
        <end position="70"/>
    </location>
</feature>
<feature type="compositionally biased region" description="Basic and acidic residues" evidence="1">
    <location>
        <begin position="760"/>
        <end position="772"/>
    </location>
</feature>
<reference evidence="2" key="1">
    <citation type="journal article" date="2019" name="Sci. Rep.">
        <title>Draft genome of Tanacetum cinerariifolium, the natural source of mosquito coil.</title>
        <authorList>
            <person name="Yamashiro T."/>
            <person name="Shiraishi A."/>
            <person name="Satake H."/>
            <person name="Nakayama K."/>
        </authorList>
    </citation>
    <scope>NUCLEOTIDE SEQUENCE</scope>
</reference>
<accession>A0A6L2LKG6</accession>
<sequence>MQNLYNKPSSSSSLPSNTIPNPKGEAKSITTRSGMSYKEPPIAPPGVDQQEPVEETTDTELPSPDDIQPPLVQVEVQVDKPAKEPSVVIPKAKDNLPYRSRLQKEKLREKDDILAAKFMEIFRDLHFELKEIEDSEFDMKRDILILEAFLNNDPEPPSNQKDYFLSVHKDLKVVEPKNQSFDDEPPEVELKELPPHMEYSFLVQTLQQGQLRYISSGNSFALIVAKYSSSDDLLSFIKELGYSGNCEMLSTIRTDQVHQPWRTFAAVIKKCISGKTTGLDRLRESRSQILWAMYNQKNVDYVALLWEDFMYQADNKEISLARKEHMPYLRFTKVIIDHFISQDNTISKRNGINLYTIRDDSLLGTLKFVSKTEDCQKYGVLIPDGMINNDIKLSTAYKTYLDYATGKVPLKKSRKFKKPASPKLKTVLISLKEPTQKDTPDKFVSKKKAPAKADRGKCIELLFDASLLEDAQLKKTLRKSKQETYKLQANDSSEGADFESEVSDEQTDKTKDTSKGTSMKPRVPDVSKEDSSDNSEQTDSDDDENPSFTLKDYEEEEQDEEYVHTPEKAKSDNEEKMYEEEDDVLGFMLFGVREDTSQPPPPPIASTKAPQMVSSVKLPILKKGEYILSTMKIEQYLAHIDYALGEVILNGNSAVHMTKDEAESTSSTNELNVAYSVSTATCHSSETQGSSSYADELMFKFFANQSSSLRLDNKDLEQIDQDDLEEMDLKWQLAMLSMRDCKIARNSGNRSRDVGNAMYKRRDNGKRPAREEDEKALVVQDGLGTYDWNYQVEEEATDFALMAFTSILSSSSSSNSEVRIVLKFAKFTKNQTISTQDQKPQRKAESGSKFSSNNLTLKLKLSKVQV</sequence>
<name>A0A6L2LKG6_TANCI</name>
<evidence type="ECO:0000313" key="2">
    <source>
        <dbReference type="EMBL" id="GEU62273.1"/>
    </source>
</evidence>
<proteinExistence type="predicted"/>
<feature type="region of interest" description="Disordered" evidence="1">
    <location>
        <begin position="747"/>
        <end position="772"/>
    </location>
</feature>
<dbReference type="EMBL" id="BKCJ010004646">
    <property type="protein sequence ID" value="GEU62273.1"/>
    <property type="molecule type" value="Genomic_DNA"/>
</dbReference>
<feature type="compositionally biased region" description="Acidic residues" evidence="1">
    <location>
        <begin position="494"/>
        <end position="505"/>
    </location>
</feature>
<feature type="compositionally biased region" description="Low complexity" evidence="1">
    <location>
        <begin position="1"/>
        <end position="22"/>
    </location>
</feature>
<evidence type="ECO:0000256" key="1">
    <source>
        <dbReference type="SAM" id="MobiDB-lite"/>
    </source>
</evidence>
<organism evidence="2">
    <name type="scientific">Tanacetum cinerariifolium</name>
    <name type="common">Dalmatian daisy</name>
    <name type="synonym">Chrysanthemum cinerariifolium</name>
    <dbReference type="NCBI Taxonomy" id="118510"/>
    <lineage>
        <taxon>Eukaryota</taxon>
        <taxon>Viridiplantae</taxon>
        <taxon>Streptophyta</taxon>
        <taxon>Embryophyta</taxon>
        <taxon>Tracheophyta</taxon>
        <taxon>Spermatophyta</taxon>
        <taxon>Magnoliopsida</taxon>
        <taxon>eudicotyledons</taxon>
        <taxon>Gunneridae</taxon>
        <taxon>Pentapetalae</taxon>
        <taxon>asterids</taxon>
        <taxon>campanulids</taxon>
        <taxon>Asterales</taxon>
        <taxon>Asteraceae</taxon>
        <taxon>Asteroideae</taxon>
        <taxon>Anthemideae</taxon>
        <taxon>Anthemidinae</taxon>
        <taxon>Tanacetum</taxon>
    </lineage>
</organism>